<dbReference type="OrthoDB" id="2679997at2"/>
<dbReference type="AlphaFoldDB" id="A0A1H3HP06"/>
<keyword evidence="2" id="KW-1185">Reference proteome</keyword>
<dbReference type="Proteomes" id="UP000198935">
    <property type="component" value="Unassembled WGS sequence"/>
</dbReference>
<evidence type="ECO:0000313" key="2">
    <source>
        <dbReference type="Proteomes" id="UP000198935"/>
    </source>
</evidence>
<gene>
    <name evidence="1" type="ORF">SAMN05421736_101563</name>
</gene>
<organism evidence="1 2">
    <name type="scientific">Evansella caseinilytica</name>
    <dbReference type="NCBI Taxonomy" id="1503961"/>
    <lineage>
        <taxon>Bacteria</taxon>
        <taxon>Bacillati</taxon>
        <taxon>Bacillota</taxon>
        <taxon>Bacilli</taxon>
        <taxon>Bacillales</taxon>
        <taxon>Bacillaceae</taxon>
        <taxon>Evansella</taxon>
    </lineage>
</organism>
<name>A0A1H3HP06_9BACI</name>
<sequence length="93" mass="10821">MQEQPNDSLFASVEEWVYAQNNWRETVKEKGEHWLAPLHVKALNPREKMIFSNFNLTIPSSGEHRQYIIEGFLYTKEFQQGIPALNTISLTAI</sequence>
<dbReference type="EMBL" id="FNPI01000001">
    <property type="protein sequence ID" value="SDY17182.1"/>
    <property type="molecule type" value="Genomic_DNA"/>
</dbReference>
<evidence type="ECO:0000313" key="1">
    <source>
        <dbReference type="EMBL" id="SDY17182.1"/>
    </source>
</evidence>
<reference evidence="2" key="1">
    <citation type="submission" date="2016-10" db="EMBL/GenBank/DDBJ databases">
        <authorList>
            <person name="Varghese N."/>
            <person name="Submissions S."/>
        </authorList>
    </citation>
    <scope>NUCLEOTIDE SEQUENCE [LARGE SCALE GENOMIC DNA]</scope>
    <source>
        <strain evidence="2">SP</strain>
    </source>
</reference>
<proteinExistence type="predicted"/>
<dbReference type="STRING" id="1503961.SAMN05421736_101563"/>
<accession>A0A1H3HP06</accession>
<protein>
    <submittedName>
        <fullName evidence="1">Uncharacterized protein</fullName>
    </submittedName>
</protein>